<evidence type="ECO:0000313" key="3">
    <source>
        <dbReference type="EMBL" id="SGY76962.1"/>
    </source>
</evidence>
<sequence>MSQETFRSAIPLPGQSSKSLLLIVLLADTPLPPVKAAHGNYHDIFTSLFEHSVQLHASQINLGSKTTSGTQSEAVLTVESYDAVRGQYPTEDRVKEANGVLITGSASSAYEPIDWITKLVAYTTSLPKINPQIRLIGICFGHQIIARAFGSTVERNSKGWEVGVRVMDLTECGSSIFGGERLVSVAVICGDLCRKRLRRRPRKPTAVWDLLVEPRRRHHPHIDIPQAIHQMHRDHVPSLPSGFELLGSTPICSIHGMVKYSSSAPSPPSANLSDIEVLTLQGHPEFSPDIVLKVIQVRAERGVFDPEMAEKSRAHARGSDEGVRIGEVVLRIIGL</sequence>
<gene>
    <name evidence="3" type="primary">BQ5605_C005g03535</name>
    <name evidence="3" type="ORF">BQ5605_C005G03535</name>
</gene>
<feature type="domain" description="Glutamine amidotransferase" evidence="2">
    <location>
        <begin position="91"/>
        <end position="258"/>
    </location>
</feature>
<dbReference type="InterPro" id="IPR017926">
    <property type="entry name" value="GATASE"/>
</dbReference>
<dbReference type="GO" id="GO:0005634">
    <property type="term" value="C:nucleus"/>
    <property type="evidence" value="ECO:0007669"/>
    <property type="project" value="TreeGrafter"/>
</dbReference>
<dbReference type="GO" id="GO:0005829">
    <property type="term" value="C:cytosol"/>
    <property type="evidence" value="ECO:0007669"/>
    <property type="project" value="TreeGrafter"/>
</dbReference>
<feature type="chain" id="PRO_5016169359" evidence="1">
    <location>
        <begin position="37"/>
        <end position="335"/>
    </location>
</feature>
<reference evidence="3 4" key="1">
    <citation type="submission" date="2016-11" db="EMBL/GenBank/DDBJ databases">
        <authorList>
            <person name="Jaros S."/>
            <person name="Januszkiewicz K."/>
            <person name="Wedrychowicz H."/>
        </authorList>
    </citation>
    <scope>NUCLEOTIDE SEQUENCE [LARGE SCALE GENOMIC DNA]</scope>
</reference>
<dbReference type="EMBL" id="FQNC01000047">
    <property type="protein sequence ID" value="SGY76962.1"/>
    <property type="molecule type" value="Genomic_DNA"/>
</dbReference>
<evidence type="ECO:0000259" key="2">
    <source>
        <dbReference type="Pfam" id="PF00117"/>
    </source>
</evidence>
<name>A0A2X0MAV8_9BASI</name>
<keyword evidence="4" id="KW-1185">Reference proteome</keyword>
<proteinExistence type="predicted"/>
<feature type="signal peptide" evidence="1">
    <location>
        <begin position="1"/>
        <end position="36"/>
    </location>
</feature>
<dbReference type="STRING" id="796604.A0A2X0MAV8"/>
<organism evidence="3 4">
    <name type="scientific">Microbotryum silenes-dioicae</name>
    <dbReference type="NCBI Taxonomy" id="796604"/>
    <lineage>
        <taxon>Eukaryota</taxon>
        <taxon>Fungi</taxon>
        <taxon>Dikarya</taxon>
        <taxon>Basidiomycota</taxon>
        <taxon>Pucciniomycotina</taxon>
        <taxon>Microbotryomycetes</taxon>
        <taxon>Microbotryales</taxon>
        <taxon>Microbotryaceae</taxon>
        <taxon>Microbotryum</taxon>
    </lineage>
</organism>
<dbReference type="InterPro" id="IPR029062">
    <property type="entry name" value="Class_I_gatase-like"/>
</dbReference>
<accession>A0A2X0MAV8</accession>
<dbReference type="AlphaFoldDB" id="A0A2X0MAV8"/>
<dbReference type="PANTHER" id="PTHR42695">
    <property type="entry name" value="GLUTAMINE AMIDOTRANSFERASE YLR126C-RELATED"/>
    <property type="match status" value="1"/>
</dbReference>
<dbReference type="PANTHER" id="PTHR42695:SF5">
    <property type="entry name" value="GLUTAMINE AMIDOTRANSFERASE YLR126C-RELATED"/>
    <property type="match status" value="1"/>
</dbReference>
<dbReference type="InterPro" id="IPR044992">
    <property type="entry name" value="ChyE-like"/>
</dbReference>
<dbReference type="Gene3D" id="3.40.50.880">
    <property type="match status" value="1"/>
</dbReference>
<dbReference type="SUPFAM" id="SSF52317">
    <property type="entry name" value="Class I glutamine amidotransferase-like"/>
    <property type="match status" value="1"/>
</dbReference>
<dbReference type="Pfam" id="PF00117">
    <property type="entry name" value="GATase"/>
    <property type="match status" value="1"/>
</dbReference>
<keyword evidence="1" id="KW-0732">Signal</keyword>
<protein>
    <submittedName>
        <fullName evidence="3">BQ5605_C005g03535 protein</fullName>
    </submittedName>
</protein>
<evidence type="ECO:0000313" key="4">
    <source>
        <dbReference type="Proteomes" id="UP000249464"/>
    </source>
</evidence>
<dbReference type="Proteomes" id="UP000249464">
    <property type="component" value="Unassembled WGS sequence"/>
</dbReference>
<dbReference type="CDD" id="cd01741">
    <property type="entry name" value="GATase1_1"/>
    <property type="match status" value="1"/>
</dbReference>
<evidence type="ECO:0000256" key="1">
    <source>
        <dbReference type="SAM" id="SignalP"/>
    </source>
</evidence>